<dbReference type="KEGG" id="tgi:RBB81_21750"/>
<dbReference type="RefSeq" id="WP_353072167.1">
    <property type="nucleotide sequence ID" value="NZ_CP132938.1"/>
</dbReference>
<dbReference type="EMBL" id="CP132938">
    <property type="protein sequence ID" value="XCB22170.1"/>
    <property type="molecule type" value="Genomic_DNA"/>
</dbReference>
<proteinExistence type="predicted"/>
<dbReference type="AlphaFoldDB" id="A0AAU7YZP5"/>
<sequence>MADKVEDPAFELMMRKLIAIYVLTASSMISLSQTIAEPRGEISVVFGLAGGKWQKVMITDELTGELSTAYSLEAETSATDIETGRHPRIAFSCQKLGKFDHVRIRTGTVIANQSHSVSDYSVGWAQVSIRSDDHEAKTWIADIAKNGSDLLAGKSIISDFLAHKKIEIRFVTASGNTITDEYLTDGLSIRSLKADCPSFFKGR</sequence>
<reference evidence="1" key="2">
    <citation type="journal article" date="2024" name="Environ. Microbiol.">
        <title>Genome analysis and description of Tunturibacter gen. nov. expands the diversity of Terriglobia in tundra soils.</title>
        <authorList>
            <person name="Messyasz A."/>
            <person name="Mannisto M.K."/>
            <person name="Kerkhof L.J."/>
            <person name="Haggblom M.M."/>
        </authorList>
    </citation>
    <scope>NUCLEOTIDE SEQUENCE</scope>
    <source>
        <strain evidence="1">M8UP39</strain>
    </source>
</reference>
<name>A0AAU7YZP5_9BACT</name>
<protein>
    <submittedName>
        <fullName evidence="1">Uncharacterized protein</fullName>
    </submittedName>
</protein>
<organism evidence="1">
    <name type="scientific">Tunturiibacter gelidiferens</name>
    <dbReference type="NCBI Taxonomy" id="3069689"/>
    <lineage>
        <taxon>Bacteria</taxon>
        <taxon>Pseudomonadati</taxon>
        <taxon>Acidobacteriota</taxon>
        <taxon>Terriglobia</taxon>
        <taxon>Terriglobales</taxon>
        <taxon>Acidobacteriaceae</taxon>
        <taxon>Tunturiibacter</taxon>
    </lineage>
</organism>
<evidence type="ECO:0000313" key="1">
    <source>
        <dbReference type="EMBL" id="XCB22170.1"/>
    </source>
</evidence>
<reference evidence="1" key="1">
    <citation type="submission" date="2023-08" db="EMBL/GenBank/DDBJ databases">
        <authorList>
            <person name="Messyasz A."/>
            <person name="Mannisto M.K."/>
            <person name="Kerkhof L.J."/>
            <person name="Haggblom M."/>
        </authorList>
    </citation>
    <scope>NUCLEOTIDE SEQUENCE</scope>
    <source>
        <strain evidence="1">M8UP39</strain>
    </source>
</reference>
<accession>A0AAU7YZP5</accession>
<gene>
    <name evidence="1" type="ORF">RBB81_21750</name>
</gene>